<evidence type="ECO:0000313" key="12">
    <source>
        <dbReference type="EMBL" id="KAK7690334.1"/>
    </source>
</evidence>
<dbReference type="Proteomes" id="UP001385951">
    <property type="component" value="Unassembled WGS sequence"/>
</dbReference>
<dbReference type="PANTHER" id="PTHR12960:SF0">
    <property type="entry name" value="MRNA EXPORT FACTOR GLE1"/>
    <property type="match status" value="1"/>
</dbReference>
<keyword evidence="13" id="KW-1185">Reference proteome</keyword>
<dbReference type="GO" id="GO:0044614">
    <property type="term" value="C:nuclear pore cytoplasmic filaments"/>
    <property type="evidence" value="ECO:0007669"/>
    <property type="project" value="TreeGrafter"/>
</dbReference>
<evidence type="ECO:0000256" key="7">
    <source>
        <dbReference type="ARBA" id="ARBA00023132"/>
    </source>
</evidence>
<dbReference type="GO" id="GO:0005737">
    <property type="term" value="C:cytoplasm"/>
    <property type="evidence" value="ECO:0007669"/>
    <property type="project" value="TreeGrafter"/>
</dbReference>
<feature type="region of interest" description="Disordered" evidence="11">
    <location>
        <begin position="215"/>
        <end position="265"/>
    </location>
</feature>
<evidence type="ECO:0000256" key="10">
    <source>
        <dbReference type="ARBA" id="ARBA00029983"/>
    </source>
</evidence>
<feature type="compositionally biased region" description="Low complexity" evidence="11">
    <location>
        <begin position="126"/>
        <end position="137"/>
    </location>
</feature>
<keyword evidence="3" id="KW-0813">Transport</keyword>
<comment type="caution">
    <text evidence="12">The sequence shown here is derived from an EMBL/GenBank/DDBJ whole genome shotgun (WGS) entry which is preliminary data.</text>
</comment>
<dbReference type="InterPro" id="IPR038506">
    <property type="entry name" value="GLE1-like_sf"/>
</dbReference>
<dbReference type="GO" id="GO:0031369">
    <property type="term" value="F:translation initiation factor binding"/>
    <property type="evidence" value="ECO:0007669"/>
    <property type="project" value="TreeGrafter"/>
</dbReference>
<dbReference type="PANTHER" id="PTHR12960">
    <property type="entry name" value="GLE-1-RELATED"/>
    <property type="match status" value="1"/>
</dbReference>
<organism evidence="12 13">
    <name type="scientific">Cerrena zonata</name>
    <dbReference type="NCBI Taxonomy" id="2478898"/>
    <lineage>
        <taxon>Eukaryota</taxon>
        <taxon>Fungi</taxon>
        <taxon>Dikarya</taxon>
        <taxon>Basidiomycota</taxon>
        <taxon>Agaricomycotina</taxon>
        <taxon>Agaricomycetes</taxon>
        <taxon>Polyporales</taxon>
        <taxon>Cerrenaceae</taxon>
        <taxon>Cerrena</taxon>
    </lineage>
</organism>
<keyword evidence="5" id="KW-0653">Protein transport</keyword>
<accession>A0AAW0GGH4</accession>
<keyword evidence="4" id="KW-0509">mRNA transport</keyword>
<feature type="region of interest" description="Disordered" evidence="11">
    <location>
        <begin position="1"/>
        <end position="77"/>
    </location>
</feature>
<gene>
    <name evidence="12" type="ORF">QCA50_006991</name>
</gene>
<dbReference type="EMBL" id="JASBNA010000007">
    <property type="protein sequence ID" value="KAK7690334.1"/>
    <property type="molecule type" value="Genomic_DNA"/>
</dbReference>
<dbReference type="GO" id="GO:0015031">
    <property type="term" value="P:protein transport"/>
    <property type="evidence" value="ECO:0007669"/>
    <property type="project" value="UniProtKB-KW"/>
</dbReference>
<feature type="region of interest" description="Disordered" evidence="11">
    <location>
        <begin position="117"/>
        <end position="142"/>
    </location>
</feature>
<evidence type="ECO:0000256" key="9">
    <source>
        <dbReference type="ARBA" id="ARBA00026227"/>
    </source>
</evidence>
<evidence type="ECO:0000256" key="5">
    <source>
        <dbReference type="ARBA" id="ARBA00022927"/>
    </source>
</evidence>
<keyword evidence="6" id="KW-0811">Translocation</keyword>
<feature type="compositionally biased region" description="Low complexity" evidence="11">
    <location>
        <begin position="47"/>
        <end position="77"/>
    </location>
</feature>
<evidence type="ECO:0000256" key="1">
    <source>
        <dbReference type="ARBA" id="ARBA00004567"/>
    </source>
</evidence>
<sequence length="582" mass="67283">MRFSAPRSESSSPTGRRKARPSIRSGSTFGLPPDSDEDYDQDDSDSESLASSSSSSSDSFCYDSESEVPQPQPVPQRVIQTAEDRFRMEDTMASIRLRVRHKDAYEEWEHQTRREAFISARHEQTRTTSQLRQSQRQTHTKDNSQLIAIHNRQMQEVEAALASFKLAQQTEEQKLREQWRERDQRLWERIENVIKFEENKVRARMEADLKKKLEEERKRKEAEQQQRLAQEKQKAEEEKKRVEEEERQKELKRQEEEREKQAELDRQRAERLKAEEAERKKLGLATAEDDWRRARVMLKKIKDGPMKMVKANKELKSKWSAARREITPKVGQLTDDPQTVNRVSQQIIQIIRPTPAYPLQVYYALLSSLSKAILLQAEAEVTAEKRSAGPLAQLTANLLWNLENFHEVFWAKLVQRTGGWPVPTRVPTKDVDGKDLSQQDRRKIAGWRKDDNQEENIGDHMNRVAGIMRVYTSILFAQTPKPLDSLYRLPRFWTWFARILSEPVLLQSPVAPELIYTALDVGGTQAKEIWGNQWIKLLSVLYDGVTTGINGTSTLIGGTTPEGIAARVRVQLEIEKIMGTSP</sequence>
<keyword evidence="7" id="KW-0906">Nuclear pore complex</keyword>
<protein>
    <recommendedName>
        <fullName evidence="9">mRNA export factor GLE1</fullName>
    </recommendedName>
    <alternativeName>
        <fullName evidence="10">Nucleoporin GLE1</fullName>
    </alternativeName>
</protein>
<evidence type="ECO:0000256" key="2">
    <source>
        <dbReference type="ARBA" id="ARBA00011056"/>
    </source>
</evidence>
<reference evidence="12 13" key="1">
    <citation type="submission" date="2022-09" db="EMBL/GenBank/DDBJ databases">
        <authorList>
            <person name="Palmer J.M."/>
        </authorList>
    </citation>
    <scope>NUCLEOTIDE SEQUENCE [LARGE SCALE GENOMIC DNA]</scope>
    <source>
        <strain evidence="12 13">DSM 7382</strain>
    </source>
</reference>
<proteinExistence type="inferred from homology"/>
<evidence type="ECO:0000256" key="3">
    <source>
        <dbReference type="ARBA" id="ARBA00022448"/>
    </source>
</evidence>
<dbReference type="InterPro" id="IPR012476">
    <property type="entry name" value="GLE1"/>
</dbReference>
<dbReference type="GO" id="GO:0005543">
    <property type="term" value="F:phospholipid binding"/>
    <property type="evidence" value="ECO:0007669"/>
    <property type="project" value="TreeGrafter"/>
</dbReference>
<dbReference type="AlphaFoldDB" id="A0AAW0GGH4"/>
<evidence type="ECO:0000256" key="4">
    <source>
        <dbReference type="ARBA" id="ARBA00022816"/>
    </source>
</evidence>
<dbReference type="Gene3D" id="1.25.40.510">
    <property type="entry name" value="GLE1-like"/>
    <property type="match status" value="1"/>
</dbReference>
<comment type="subcellular location">
    <subcellularLocation>
        <location evidence="1">Nucleus</location>
        <location evidence="1">Nuclear pore complex</location>
    </subcellularLocation>
</comment>
<evidence type="ECO:0000256" key="6">
    <source>
        <dbReference type="ARBA" id="ARBA00023010"/>
    </source>
</evidence>
<dbReference type="Pfam" id="PF07817">
    <property type="entry name" value="GLE1"/>
    <property type="match status" value="1"/>
</dbReference>
<evidence type="ECO:0000256" key="8">
    <source>
        <dbReference type="ARBA" id="ARBA00023242"/>
    </source>
</evidence>
<keyword evidence="8" id="KW-0539">Nucleus</keyword>
<dbReference type="GO" id="GO:0016973">
    <property type="term" value="P:poly(A)+ mRNA export from nucleus"/>
    <property type="evidence" value="ECO:0007669"/>
    <property type="project" value="InterPro"/>
</dbReference>
<feature type="compositionally biased region" description="Acidic residues" evidence="11">
    <location>
        <begin position="34"/>
        <end position="46"/>
    </location>
</feature>
<comment type="similarity">
    <text evidence="2">Belongs to the GLE1 family.</text>
</comment>
<name>A0AAW0GGH4_9APHY</name>
<evidence type="ECO:0000256" key="11">
    <source>
        <dbReference type="SAM" id="MobiDB-lite"/>
    </source>
</evidence>
<evidence type="ECO:0000313" key="13">
    <source>
        <dbReference type="Proteomes" id="UP001385951"/>
    </source>
</evidence>
<dbReference type="GO" id="GO:0000822">
    <property type="term" value="F:inositol hexakisphosphate binding"/>
    <property type="evidence" value="ECO:0007669"/>
    <property type="project" value="TreeGrafter"/>
</dbReference>